<reference evidence="3 4" key="1">
    <citation type="submission" date="2024-04" db="EMBL/GenBank/DDBJ databases">
        <title>Complete genome sequence of Fusarium acuminatum.</title>
        <authorList>
            <person name="Lan B."/>
        </authorList>
    </citation>
    <scope>NUCLEOTIDE SEQUENCE [LARGE SCALE GENOMIC DNA]</scope>
    <source>
        <strain evidence="3">1A</strain>
    </source>
</reference>
<feature type="transmembrane region" description="Helical" evidence="1">
    <location>
        <begin position="21"/>
        <end position="40"/>
    </location>
</feature>
<gene>
    <name evidence="3" type="ORF">QYS62_008805</name>
</gene>
<evidence type="ECO:0000313" key="3">
    <source>
        <dbReference type="EMBL" id="WZH47649.1"/>
    </source>
</evidence>
<dbReference type="InterPro" id="IPR011009">
    <property type="entry name" value="Kinase-like_dom_sf"/>
</dbReference>
<dbReference type="PROSITE" id="PS50011">
    <property type="entry name" value="PROTEIN_KINASE_DOM"/>
    <property type="match status" value="1"/>
</dbReference>
<evidence type="ECO:0000313" key="4">
    <source>
        <dbReference type="Proteomes" id="UP001489902"/>
    </source>
</evidence>
<evidence type="ECO:0000256" key="1">
    <source>
        <dbReference type="SAM" id="Phobius"/>
    </source>
</evidence>
<dbReference type="PANTHER" id="PTHR38166">
    <property type="entry name" value="C2H2-TYPE DOMAIN-CONTAINING PROTEIN-RELATED"/>
    <property type="match status" value="1"/>
</dbReference>
<dbReference type="EMBL" id="CP151264">
    <property type="protein sequence ID" value="WZH47649.1"/>
    <property type="molecule type" value="Genomic_DNA"/>
</dbReference>
<evidence type="ECO:0000259" key="2">
    <source>
        <dbReference type="PROSITE" id="PS50011"/>
    </source>
</evidence>
<accession>A0ABZ2X3V1</accession>
<name>A0ABZ2X3V1_9HYPO</name>
<sequence>MNAVNSLYALMKELHKRKGSGLELLFAYIIAVQLHTLAITDFGSSYFLPSDEKENAKPRNIKRTPAYRAPEVDITSEGVTQAYDIWGFGCIISQALLWALDGLQGLERLSETRRDQQNNSPNRDAFFRLQRTFDGVVTARLKPQVQNDPFSQNPYFSAKSISLTRSVLQVHTNQNASQRPQLDRTVNANYYTNTTTQSLDGYLDQIQLKPRFSCPFFKAGIRLSACHRACEGPGWTDINKVKEHIFRTHLVDHHKKKFVCRRCDEGFKTDELFLAHQHQELACHKTTSQPAYGKLTREQASSLRSLKRKSTKFSDEERWFEIYKLVNPSSDPRLDAISPYCESNSVSMRTLNSTSSSGITQYKDYLFQRNAEEYMAKLASKGIPVSLETATKILELQVKDIENFDGARREPIIAYEITQASHEKVDIAEGQDAPGEHIPLSQLLAS</sequence>
<dbReference type="Proteomes" id="UP001489902">
    <property type="component" value="Chromosome 5"/>
</dbReference>
<keyword evidence="1" id="KW-0472">Membrane</keyword>
<keyword evidence="1" id="KW-0812">Transmembrane</keyword>
<dbReference type="SUPFAM" id="SSF56112">
    <property type="entry name" value="Protein kinase-like (PK-like)"/>
    <property type="match status" value="1"/>
</dbReference>
<dbReference type="PANTHER" id="PTHR38166:SF1">
    <property type="entry name" value="C2H2-TYPE DOMAIN-CONTAINING PROTEIN"/>
    <property type="match status" value="1"/>
</dbReference>
<dbReference type="Gene3D" id="1.10.510.10">
    <property type="entry name" value="Transferase(Phosphotransferase) domain 1"/>
    <property type="match status" value="1"/>
</dbReference>
<keyword evidence="1" id="KW-1133">Transmembrane helix</keyword>
<proteinExistence type="predicted"/>
<keyword evidence="4" id="KW-1185">Reference proteome</keyword>
<dbReference type="InterPro" id="IPR000719">
    <property type="entry name" value="Prot_kinase_dom"/>
</dbReference>
<organism evidence="3 4">
    <name type="scientific">Fusarium acuminatum</name>
    <dbReference type="NCBI Taxonomy" id="5515"/>
    <lineage>
        <taxon>Eukaryota</taxon>
        <taxon>Fungi</taxon>
        <taxon>Dikarya</taxon>
        <taxon>Ascomycota</taxon>
        <taxon>Pezizomycotina</taxon>
        <taxon>Sordariomycetes</taxon>
        <taxon>Hypocreomycetidae</taxon>
        <taxon>Hypocreales</taxon>
        <taxon>Nectriaceae</taxon>
        <taxon>Fusarium</taxon>
        <taxon>Fusarium tricinctum species complex</taxon>
    </lineage>
</organism>
<feature type="domain" description="Protein kinase" evidence="2">
    <location>
        <begin position="1"/>
        <end position="191"/>
    </location>
</feature>
<dbReference type="Pfam" id="PF00069">
    <property type="entry name" value="Pkinase"/>
    <property type="match status" value="1"/>
</dbReference>
<protein>
    <submittedName>
        <fullName evidence="3">Kinase-like domain-containing protein</fullName>
    </submittedName>
</protein>